<dbReference type="PANTHER" id="PTHR20857">
    <property type="entry name" value="THIAMINE-PHOSPHATE PYROPHOSPHORYLASE"/>
    <property type="match status" value="1"/>
</dbReference>
<dbReference type="EMBL" id="CVQV01000002">
    <property type="protein sequence ID" value="CRK74391.1"/>
    <property type="molecule type" value="Genomic_DNA"/>
</dbReference>
<dbReference type="RefSeq" id="WP_233488146.1">
    <property type="nucleotide sequence ID" value="NZ_CBFHGK010000006.1"/>
</dbReference>
<dbReference type="AlphaFoldDB" id="A0A0U1NI39"/>
<dbReference type="PANTHER" id="PTHR20857:SF23">
    <property type="entry name" value="THIAMINE BIOSYNTHETIC BIFUNCTIONAL ENZYME"/>
    <property type="match status" value="1"/>
</dbReference>
<proteinExistence type="predicted"/>
<sequence>MTNTPSTDDIADAIAPQLYLISPPQIELSTFPALLGQMLDEVDVACFRLALASSDDDAIARAADACREVCHARDVAIVIEHHLLMVDKLGLDGVHLTDGARTIRHARKELGDDAIVGSNCAASRHDGLNAAEGGADYVCFGPCRDTGLGDGTLAEPDLFQWWSEMIEVPCVAEGGLDAATIRALAPISDFFAVGAEVWDAENPTEALKELHGAMI</sequence>
<dbReference type="GO" id="GO:0009228">
    <property type="term" value="P:thiamine biosynthetic process"/>
    <property type="evidence" value="ECO:0007669"/>
    <property type="project" value="UniProtKB-KW"/>
</dbReference>
<gene>
    <name evidence="4" type="ORF">NIG5292_00421</name>
</gene>
<comment type="pathway">
    <text evidence="1">Cofactor biosynthesis; thiamine diphosphate biosynthesis.</text>
</comment>
<dbReference type="Proteomes" id="UP000048949">
    <property type="component" value="Unassembled WGS sequence"/>
</dbReference>
<dbReference type="Pfam" id="PF02581">
    <property type="entry name" value="TMP-TENI"/>
    <property type="match status" value="1"/>
</dbReference>
<dbReference type="SUPFAM" id="SSF51391">
    <property type="entry name" value="Thiamin phosphate synthase"/>
    <property type="match status" value="1"/>
</dbReference>
<evidence type="ECO:0000259" key="3">
    <source>
        <dbReference type="Pfam" id="PF02581"/>
    </source>
</evidence>
<name>A0A0U1NI39_9RHOB</name>
<evidence type="ECO:0000313" key="4">
    <source>
        <dbReference type="EMBL" id="CRK74391.1"/>
    </source>
</evidence>
<keyword evidence="5" id="KW-1185">Reference proteome</keyword>
<feature type="domain" description="Thiamine phosphate synthase/TenI" evidence="3">
    <location>
        <begin position="18"/>
        <end position="185"/>
    </location>
</feature>
<evidence type="ECO:0000313" key="5">
    <source>
        <dbReference type="Proteomes" id="UP000048949"/>
    </source>
</evidence>
<dbReference type="Gene3D" id="3.20.20.70">
    <property type="entry name" value="Aldolase class I"/>
    <property type="match status" value="1"/>
</dbReference>
<dbReference type="InterPro" id="IPR036206">
    <property type="entry name" value="ThiamineP_synth_sf"/>
</dbReference>
<dbReference type="GO" id="GO:0004789">
    <property type="term" value="F:thiamine-phosphate diphosphorylase activity"/>
    <property type="evidence" value="ECO:0007669"/>
    <property type="project" value="TreeGrafter"/>
</dbReference>
<dbReference type="STRING" id="282199.GCA_001049735_00421"/>
<dbReference type="GO" id="GO:0005737">
    <property type="term" value="C:cytoplasm"/>
    <property type="evidence" value="ECO:0007669"/>
    <property type="project" value="TreeGrafter"/>
</dbReference>
<dbReference type="CDD" id="cd00564">
    <property type="entry name" value="TMP_TenI"/>
    <property type="match status" value="1"/>
</dbReference>
<organism evidence="4 5">
    <name type="scientific">Nereida ignava</name>
    <dbReference type="NCBI Taxonomy" id="282199"/>
    <lineage>
        <taxon>Bacteria</taxon>
        <taxon>Pseudomonadati</taxon>
        <taxon>Pseudomonadota</taxon>
        <taxon>Alphaproteobacteria</taxon>
        <taxon>Rhodobacterales</taxon>
        <taxon>Roseobacteraceae</taxon>
        <taxon>Nereida</taxon>
    </lineage>
</organism>
<reference evidence="4 5" key="1">
    <citation type="submission" date="2015-04" db="EMBL/GenBank/DDBJ databases">
        <authorList>
            <person name="Syromyatnikov M.Y."/>
            <person name="Popov V.N."/>
        </authorList>
    </citation>
    <scope>NUCLEOTIDE SEQUENCE [LARGE SCALE GENOMIC DNA]</scope>
    <source>
        <strain evidence="4 5">CECT 5292</strain>
    </source>
</reference>
<accession>A0A0U1NI39</accession>
<evidence type="ECO:0000256" key="1">
    <source>
        <dbReference type="ARBA" id="ARBA00004948"/>
    </source>
</evidence>
<evidence type="ECO:0000256" key="2">
    <source>
        <dbReference type="ARBA" id="ARBA00022977"/>
    </source>
</evidence>
<keyword evidence="2" id="KW-0784">Thiamine biosynthesis</keyword>
<dbReference type="InterPro" id="IPR013785">
    <property type="entry name" value="Aldolase_TIM"/>
</dbReference>
<protein>
    <submittedName>
        <fullName evidence="4">Thiamine-phosphate pyrophosphorylase</fullName>
    </submittedName>
</protein>
<dbReference type="InterPro" id="IPR022998">
    <property type="entry name" value="ThiamineP_synth_TenI"/>
</dbReference>